<name>A0A375J2W8_9BURK</name>
<feature type="domain" description="DUF4376" evidence="1">
    <location>
        <begin position="74"/>
        <end position="191"/>
    </location>
</feature>
<accession>A0A375J2W8</accession>
<gene>
    <name evidence="2" type="ORF">CBM2634_A90047</name>
</gene>
<dbReference type="Pfam" id="PF14301">
    <property type="entry name" value="DUF4376"/>
    <property type="match status" value="1"/>
</dbReference>
<dbReference type="InterPro" id="IPR025484">
    <property type="entry name" value="DUF4376"/>
</dbReference>
<reference evidence="2 3" key="1">
    <citation type="submission" date="2018-01" db="EMBL/GenBank/DDBJ databases">
        <authorList>
            <person name="Gaut B.S."/>
            <person name="Morton B.R."/>
            <person name="Clegg M.T."/>
            <person name="Duvall M.R."/>
        </authorList>
    </citation>
    <scope>NUCLEOTIDE SEQUENCE [LARGE SCALE GENOMIC DNA]</scope>
    <source>
        <strain evidence="2">Cupriavidus taiwanensis cmp 52</strain>
    </source>
</reference>
<dbReference type="Proteomes" id="UP000256805">
    <property type="component" value="Unassembled WGS sequence"/>
</dbReference>
<proteinExistence type="predicted"/>
<sequence length="202" mass="21688">MNQIFAATDAEGFVCGFYSDAVHPPDQIPEGAIHITGEAHMALLNGQCAGKRMKVLADGSPVLMDPPAPTIEFLRARAWEAIKAERDRRKSAGVLVGGAWFHSDVDSRIQWLGVKDTAREMLSAGLSATDVVLVLGQPLQWKTLTGEFVAVTAQLAIDVVEATKQLDARLFAVAEAKRAAMETAADPASIDVLDGWPVMYGE</sequence>
<evidence type="ECO:0000313" key="2">
    <source>
        <dbReference type="EMBL" id="SPR99545.1"/>
    </source>
</evidence>
<organism evidence="2 3">
    <name type="scientific">Cupriavidus taiwanensis</name>
    <dbReference type="NCBI Taxonomy" id="164546"/>
    <lineage>
        <taxon>Bacteria</taxon>
        <taxon>Pseudomonadati</taxon>
        <taxon>Pseudomonadota</taxon>
        <taxon>Betaproteobacteria</taxon>
        <taxon>Burkholderiales</taxon>
        <taxon>Burkholderiaceae</taxon>
        <taxon>Cupriavidus</taxon>
    </lineage>
</organism>
<dbReference type="AlphaFoldDB" id="A0A375J2W8"/>
<dbReference type="RefSeq" id="WP_116382342.1">
    <property type="nucleotide sequence ID" value="NZ_LS483233.1"/>
</dbReference>
<dbReference type="EMBL" id="OVTA01000031">
    <property type="protein sequence ID" value="SPR99545.1"/>
    <property type="molecule type" value="Genomic_DNA"/>
</dbReference>
<evidence type="ECO:0000313" key="3">
    <source>
        <dbReference type="Proteomes" id="UP000256805"/>
    </source>
</evidence>
<protein>
    <recommendedName>
        <fullName evidence="1">DUF4376 domain-containing protein</fullName>
    </recommendedName>
</protein>
<evidence type="ECO:0000259" key="1">
    <source>
        <dbReference type="Pfam" id="PF14301"/>
    </source>
</evidence>